<organism evidence="3 4">
    <name type="scientific">Oceanibaculum pacificum</name>
    <dbReference type="NCBI Taxonomy" id="580166"/>
    <lineage>
        <taxon>Bacteria</taxon>
        <taxon>Pseudomonadati</taxon>
        <taxon>Pseudomonadota</taxon>
        <taxon>Alphaproteobacteria</taxon>
        <taxon>Rhodospirillales</taxon>
        <taxon>Oceanibaculaceae</taxon>
        <taxon>Oceanibaculum</taxon>
    </lineage>
</organism>
<dbReference type="SUPFAM" id="SSF51735">
    <property type="entry name" value="NAD(P)-binding Rossmann-fold domains"/>
    <property type="match status" value="1"/>
</dbReference>
<name>A0A154WFR4_9PROT</name>
<dbReference type="PANTHER" id="PTHR42760:SF135">
    <property type="entry name" value="BLL7886 PROTEIN"/>
    <property type="match status" value="1"/>
</dbReference>
<dbReference type="CDD" id="cd05233">
    <property type="entry name" value="SDR_c"/>
    <property type="match status" value="1"/>
</dbReference>
<keyword evidence="4" id="KW-1185">Reference proteome</keyword>
<dbReference type="OrthoDB" id="9786360at2"/>
<dbReference type="AlphaFoldDB" id="A0A154WFR4"/>
<dbReference type="FunFam" id="3.40.50.720:FF:000084">
    <property type="entry name" value="Short-chain dehydrogenase reductase"/>
    <property type="match status" value="1"/>
</dbReference>
<dbReference type="GO" id="GO:0030497">
    <property type="term" value="P:fatty acid elongation"/>
    <property type="evidence" value="ECO:0007669"/>
    <property type="project" value="TreeGrafter"/>
</dbReference>
<dbReference type="PROSITE" id="PS00061">
    <property type="entry name" value="ADH_SHORT"/>
    <property type="match status" value="1"/>
</dbReference>
<dbReference type="EMBL" id="LPXN01000035">
    <property type="protein sequence ID" value="KZD12326.1"/>
    <property type="molecule type" value="Genomic_DNA"/>
</dbReference>
<gene>
    <name evidence="3" type="ORF">AUP43_04965</name>
</gene>
<dbReference type="PRINTS" id="PR00081">
    <property type="entry name" value="GDHRDH"/>
</dbReference>
<accession>A0A154WFR4</accession>
<dbReference type="InterPro" id="IPR057326">
    <property type="entry name" value="KR_dom"/>
</dbReference>
<comment type="similarity">
    <text evidence="1">Belongs to the short-chain dehydrogenases/reductases (SDR) family.</text>
</comment>
<dbReference type="STRING" id="580166.AUP43_04965"/>
<dbReference type="RefSeq" id="WP_067552678.1">
    <property type="nucleotide sequence ID" value="NZ_LPXN01000035.1"/>
</dbReference>
<dbReference type="InterPro" id="IPR020904">
    <property type="entry name" value="Sc_DH/Rdtase_CS"/>
</dbReference>
<dbReference type="GO" id="GO:0016616">
    <property type="term" value="F:oxidoreductase activity, acting on the CH-OH group of donors, NAD or NADP as acceptor"/>
    <property type="evidence" value="ECO:0007669"/>
    <property type="project" value="UniProtKB-ARBA"/>
</dbReference>
<evidence type="ECO:0000313" key="3">
    <source>
        <dbReference type="EMBL" id="KZD12326.1"/>
    </source>
</evidence>
<dbReference type="InterPro" id="IPR002347">
    <property type="entry name" value="SDR_fam"/>
</dbReference>
<comment type="caution">
    <text evidence="3">The sequence shown here is derived from an EMBL/GenBank/DDBJ whole genome shotgun (WGS) entry which is preliminary data.</text>
</comment>
<dbReference type="Proteomes" id="UP000076400">
    <property type="component" value="Unassembled WGS sequence"/>
</dbReference>
<evidence type="ECO:0000259" key="2">
    <source>
        <dbReference type="SMART" id="SM00822"/>
    </source>
</evidence>
<evidence type="ECO:0000256" key="1">
    <source>
        <dbReference type="ARBA" id="ARBA00006484"/>
    </source>
</evidence>
<feature type="domain" description="Ketoreductase" evidence="2">
    <location>
        <begin position="10"/>
        <end position="182"/>
    </location>
</feature>
<dbReference type="Gene3D" id="3.40.50.720">
    <property type="entry name" value="NAD(P)-binding Rossmann-like Domain"/>
    <property type="match status" value="1"/>
</dbReference>
<protein>
    <submittedName>
        <fullName evidence="3">Short-chain dehydrogenase</fullName>
    </submittedName>
</protein>
<evidence type="ECO:0000313" key="4">
    <source>
        <dbReference type="Proteomes" id="UP000076400"/>
    </source>
</evidence>
<dbReference type="InterPro" id="IPR036291">
    <property type="entry name" value="NAD(P)-bd_dom_sf"/>
</dbReference>
<dbReference type="SMART" id="SM00822">
    <property type="entry name" value="PKS_KR"/>
    <property type="match status" value="1"/>
</dbReference>
<dbReference type="PANTHER" id="PTHR42760">
    <property type="entry name" value="SHORT-CHAIN DEHYDROGENASES/REDUCTASES FAMILY MEMBER"/>
    <property type="match status" value="1"/>
</dbReference>
<dbReference type="Pfam" id="PF13561">
    <property type="entry name" value="adh_short_C2"/>
    <property type="match status" value="1"/>
</dbReference>
<sequence length="239" mass="25151">MTNLYELTGRRILVTGANGGIGRQFCQIASGFGAELILTDSTPMDELVASLPGKVTATVCDKTDRKAVEALVADAGKLDGLVELAAWCPWDDWTSDDWDQVFHKVMDVNVLGMLHFVRAALPAMQGRDGASIVLVSSVAGRMGGLRASPHYVASKGGVNSMMKWLARKAAPDGIRVNAVAPGPVATPMTTGMSFETTGIPLGRVAQPAEIAWPIAFLCSPAASYITGTILDVNGGVFMN</sequence>
<reference evidence="3 4" key="1">
    <citation type="submission" date="2015-12" db="EMBL/GenBank/DDBJ databases">
        <title>Genome sequence of Oceanibaculum pacificum MCCC 1A02656.</title>
        <authorList>
            <person name="Lu L."/>
            <person name="Lai Q."/>
            <person name="Shao Z."/>
            <person name="Qian P."/>
        </authorList>
    </citation>
    <scope>NUCLEOTIDE SEQUENCE [LARGE SCALE GENOMIC DNA]</scope>
    <source>
        <strain evidence="3 4">MCCC 1A02656</strain>
    </source>
</reference>
<proteinExistence type="inferred from homology"/>